<comment type="caution">
    <text evidence="1">The sequence shown here is derived from an EMBL/GenBank/DDBJ whole genome shotgun (WGS) entry which is preliminary data.</text>
</comment>
<proteinExistence type="predicted"/>
<dbReference type="RefSeq" id="WP_021071689.1">
    <property type="nucleotide sequence ID" value="NZ_ATDL01000020.1"/>
</dbReference>
<gene>
    <name evidence="1" type="ORF">M472_03985</name>
</gene>
<dbReference type="EMBL" id="ATDL01000020">
    <property type="protein sequence ID" value="ERJ57920.1"/>
    <property type="molecule type" value="Genomic_DNA"/>
</dbReference>
<dbReference type="STRING" id="1346330.M472_03985"/>
<evidence type="ECO:0000313" key="2">
    <source>
        <dbReference type="Proteomes" id="UP000016584"/>
    </source>
</evidence>
<sequence length="236" mass="26919">MIHKLYLSVVLLFILCACSKNEYITYTEKNALIFKKGEDLTTADSLVYSFISKAVQGDFDTVWIPIALTGLPNDSNRSFELELDKESTALESKHFRLTETVFPKGEIIMNYPIVLLRSEDLASKRQSFKLSIKENENFGVGAKSFDTYPGITIHVVDQVIKPSWWASAENYYYGIYSHAKYRFMIEVVGISDFSQKSLSFPQIMNYRAAFKAAITEYEKEHGGPLLDENKQVVTFP</sequence>
<evidence type="ECO:0000313" key="1">
    <source>
        <dbReference type="EMBL" id="ERJ57920.1"/>
    </source>
</evidence>
<name>U2HRJ8_9SPHI</name>
<dbReference type="AlphaFoldDB" id="U2HRJ8"/>
<dbReference type="Proteomes" id="UP000016584">
    <property type="component" value="Unassembled WGS sequence"/>
</dbReference>
<evidence type="ECO:0008006" key="3">
    <source>
        <dbReference type="Google" id="ProtNLM"/>
    </source>
</evidence>
<dbReference type="eggNOG" id="ENOG5032U0N">
    <property type="taxonomic scope" value="Bacteria"/>
</dbReference>
<dbReference type="InterPro" id="IPR032299">
    <property type="entry name" value="DUF4843"/>
</dbReference>
<accession>U2HRJ8</accession>
<protein>
    <recommendedName>
        <fullName evidence="3">DUF4843 domain-containing protein</fullName>
    </recommendedName>
</protein>
<reference evidence="1 2" key="1">
    <citation type="journal article" date="2013" name="Genome Announc.">
        <title>The Draft Genome Sequence of Sphingomonas paucimobilis Strain HER1398 (Proteobacteria), Host to the Giant PAU Phage, Indicates That It Is a Member of the Genus Sphingobacterium (Bacteroidetes).</title>
        <authorList>
            <person name="White R.A.III."/>
            <person name="Suttle C.A."/>
        </authorList>
    </citation>
    <scope>NUCLEOTIDE SEQUENCE [LARGE SCALE GENOMIC DNA]</scope>
    <source>
        <strain evidence="1 2">HER1398</strain>
    </source>
</reference>
<dbReference type="Pfam" id="PF16132">
    <property type="entry name" value="DUF4843"/>
    <property type="match status" value="1"/>
</dbReference>
<dbReference type="PATRIC" id="fig|1346330.5.peg.3557"/>
<organism evidence="1 2">
    <name type="scientific">Sphingobacterium paucimobilis HER1398</name>
    <dbReference type="NCBI Taxonomy" id="1346330"/>
    <lineage>
        <taxon>Bacteria</taxon>
        <taxon>Pseudomonadati</taxon>
        <taxon>Bacteroidota</taxon>
        <taxon>Sphingobacteriia</taxon>
        <taxon>Sphingobacteriales</taxon>
        <taxon>Sphingobacteriaceae</taxon>
        <taxon>Sphingobacterium</taxon>
    </lineage>
</organism>
<dbReference type="OrthoDB" id="1094864at2"/>
<keyword evidence="2" id="KW-1185">Reference proteome</keyword>
<dbReference type="PROSITE" id="PS51257">
    <property type="entry name" value="PROKAR_LIPOPROTEIN"/>
    <property type="match status" value="1"/>
</dbReference>